<protein>
    <submittedName>
        <fullName evidence="2">Phosphogluconate dehydrogenase, NAD binding domain protein</fullName>
    </submittedName>
</protein>
<dbReference type="OrthoDB" id="434986at2759"/>
<name>A0A0C2C4N5_9BILA</name>
<reference evidence="2 3" key="1">
    <citation type="submission" date="2013-12" db="EMBL/GenBank/DDBJ databases">
        <title>Draft genome of the parsitic nematode Ancylostoma duodenale.</title>
        <authorList>
            <person name="Mitreva M."/>
        </authorList>
    </citation>
    <scope>NUCLEOTIDE SEQUENCE [LARGE SCALE GENOMIC DNA]</scope>
    <source>
        <strain evidence="2 3">Zhejiang</strain>
    </source>
</reference>
<dbReference type="GO" id="GO:0050661">
    <property type="term" value="F:NADP binding"/>
    <property type="evidence" value="ECO:0007669"/>
    <property type="project" value="InterPro"/>
</dbReference>
<dbReference type="InterPro" id="IPR036291">
    <property type="entry name" value="NAD(P)-bd_dom_sf"/>
</dbReference>
<evidence type="ECO:0000259" key="1">
    <source>
        <dbReference type="Pfam" id="PF03446"/>
    </source>
</evidence>
<dbReference type="Gene3D" id="3.40.50.720">
    <property type="entry name" value="NAD(P)-binding Rossmann-like Domain"/>
    <property type="match status" value="1"/>
</dbReference>
<organism evidence="2 3">
    <name type="scientific">Ancylostoma duodenale</name>
    <dbReference type="NCBI Taxonomy" id="51022"/>
    <lineage>
        <taxon>Eukaryota</taxon>
        <taxon>Metazoa</taxon>
        <taxon>Ecdysozoa</taxon>
        <taxon>Nematoda</taxon>
        <taxon>Chromadorea</taxon>
        <taxon>Rhabditida</taxon>
        <taxon>Rhabditina</taxon>
        <taxon>Rhabditomorpha</taxon>
        <taxon>Strongyloidea</taxon>
        <taxon>Ancylostomatidae</taxon>
        <taxon>Ancylostomatinae</taxon>
        <taxon>Ancylostoma</taxon>
    </lineage>
</organism>
<evidence type="ECO:0000313" key="3">
    <source>
        <dbReference type="Proteomes" id="UP000054047"/>
    </source>
</evidence>
<accession>A0A0C2C4N5</accession>
<dbReference type="Pfam" id="PF03446">
    <property type="entry name" value="NAD_binding_2"/>
    <property type="match status" value="1"/>
</dbReference>
<sequence length="70" mass="7560">MMLVKAGAPVDSMIDAIVPHLEEGDIIIDGGNSEYTDTNRRSVDLEKRGVLYVGCGVSGGEEEPLHAFER</sequence>
<proteinExistence type="predicted"/>
<gene>
    <name evidence="2" type="ORF">ANCDUO_25342</name>
</gene>
<dbReference type="AlphaFoldDB" id="A0A0C2C4N5"/>
<dbReference type="SUPFAM" id="SSF51735">
    <property type="entry name" value="NAD(P)-binding Rossmann-fold domains"/>
    <property type="match status" value="1"/>
</dbReference>
<dbReference type="Proteomes" id="UP000054047">
    <property type="component" value="Unassembled WGS sequence"/>
</dbReference>
<feature type="domain" description="6-phosphogluconate dehydrogenase NADP-binding" evidence="1">
    <location>
        <begin position="1"/>
        <end position="63"/>
    </location>
</feature>
<dbReference type="EMBL" id="KN776531">
    <property type="protein sequence ID" value="KIH44632.1"/>
    <property type="molecule type" value="Genomic_DNA"/>
</dbReference>
<dbReference type="GO" id="GO:0004616">
    <property type="term" value="F:phosphogluconate dehydrogenase (decarboxylating) activity"/>
    <property type="evidence" value="ECO:0007669"/>
    <property type="project" value="InterPro"/>
</dbReference>
<dbReference type="InterPro" id="IPR006183">
    <property type="entry name" value="Pgluconate_DH"/>
</dbReference>
<dbReference type="InterPro" id="IPR006115">
    <property type="entry name" value="6PGDH_NADP-bd"/>
</dbReference>
<dbReference type="PANTHER" id="PTHR11811">
    <property type="entry name" value="6-PHOSPHOGLUCONATE DEHYDROGENASE"/>
    <property type="match status" value="1"/>
</dbReference>
<keyword evidence="3" id="KW-1185">Reference proteome</keyword>
<evidence type="ECO:0000313" key="2">
    <source>
        <dbReference type="EMBL" id="KIH44632.1"/>
    </source>
</evidence>